<dbReference type="AlphaFoldDB" id="A0A6J5WCW7"/>
<organism evidence="1 2">
    <name type="scientific">Prunus armeniaca</name>
    <name type="common">Apricot</name>
    <name type="synonym">Armeniaca vulgaris</name>
    <dbReference type="NCBI Taxonomy" id="36596"/>
    <lineage>
        <taxon>Eukaryota</taxon>
        <taxon>Viridiplantae</taxon>
        <taxon>Streptophyta</taxon>
        <taxon>Embryophyta</taxon>
        <taxon>Tracheophyta</taxon>
        <taxon>Spermatophyta</taxon>
        <taxon>Magnoliopsida</taxon>
        <taxon>eudicotyledons</taxon>
        <taxon>Gunneridae</taxon>
        <taxon>Pentapetalae</taxon>
        <taxon>rosids</taxon>
        <taxon>fabids</taxon>
        <taxon>Rosales</taxon>
        <taxon>Rosaceae</taxon>
        <taxon>Amygdaloideae</taxon>
        <taxon>Amygdaleae</taxon>
        <taxon>Prunus</taxon>
    </lineage>
</organism>
<dbReference type="EMBL" id="CAEKKB010000001">
    <property type="protein sequence ID" value="CAB4296178.1"/>
    <property type="molecule type" value="Genomic_DNA"/>
</dbReference>
<protein>
    <submittedName>
        <fullName evidence="1">Uncharacterized protein</fullName>
    </submittedName>
</protein>
<evidence type="ECO:0000313" key="2">
    <source>
        <dbReference type="Proteomes" id="UP000507245"/>
    </source>
</evidence>
<evidence type="ECO:0000313" key="1">
    <source>
        <dbReference type="EMBL" id="CAB4296178.1"/>
    </source>
</evidence>
<proteinExistence type="predicted"/>
<reference evidence="2" key="1">
    <citation type="journal article" date="2020" name="Genome Biol.">
        <title>Gamete binning: chromosome-level and haplotype-resolved genome assembly enabled by high-throughput single-cell sequencing of gamete genomes.</title>
        <authorList>
            <person name="Campoy J.A."/>
            <person name="Sun H."/>
            <person name="Goel M."/>
            <person name="Jiao W.-B."/>
            <person name="Folz-Donahue K."/>
            <person name="Wang N."/>
            <person name="Rubio M."/>
            <person name="Liu C."/>
            <person name="Kukat C."/>
            <person name="Ruiz D."/>
            <person name="Huettel B."/>
            <person name="Schneeberger K."/>
        </authorList>
    </citation>
    <scope>NUCLEOTIDE SEQUENCE [LARGE SCALE GENOMIC DNA]</scope>
    <source>
        <strain evidence="2">cv. Rojo Pasion</strain>
    </source>
</reference>
<name>A0A6J5WCW7_PRUAR</name>
<keyword evidence="2" id="KW-1185">Reference proteome</keyword>
<dbReference type="Proteomes" id="UP000507245">
    <property type="component" value="Unassembled WGS sequence"/>
</dbReference>
<sequence>MKHVEVGKVPKRWILKVNYYWRLPMHMASSYSALSRISCPAACASYYFSLLPCHSQLNALPPPVFHSQLSALFQSPLKHVLDPSLDTLNSNDDDDECMFSSCVGYNY</sequence>
<accession>A0A6J5WCW7</accession>
<gene>
    <name evidence="1" type="ORF">ORAREDHAP_LOCUS7726</name>
</gene>